<keyword evidence="7 12" id="KW-0378">Hydrolase</keyword>
<feature type="transmembrane region" description="Helical" evidence="12">
    <location>
        <begin position="40"/>
        <end position="59"/>
    </location>
</feature>
<keyword evidence="4 12" id="KW-0645">Protease</keyword>
<dbReference type="OrthoDB" id="15218at2"/>
<dbReference type="EMBL" id="AZGD01000009">
    <property type="protein sequence ID" value="KRM20204.1"/>
    <property type="molecule type" value="Genomic_DNA"/>
</dbReference>
<keyword evidence="5 12" id="KW-0812">Transmembrane</keyword>
<feature type="binding site" evidence="12">
    <location>
        <position position="145"/>
    </location>
    <ligand>
        <name>Zn(2+)</name>
        <dbReference type="ChEBI" id="CHEBI:29105"/>
        <note>catalytic</note>
    </ligand>
</feature>
<dbReference type="InterPro" id="IPR050083">
    <property type="entry name" value="HtpX_protease"/>
</dbReference>
<evidence type="ECO:0000259" key="13">
    <source>
        <dbReference type="Pfam" id="PF01435"/>
    </source>
</evidence>
<proteinExistence type="inferred from homology"/>
<keyword evidence="11 12" id="KW-0472">Membrane</keyword>
<keyword evidence="9 12" id="KW-1133">Transmembrane helix</keyword>
<evidence type="ECO:0000313" key="14">
    <source>
        <dbReference type="EMBL" id="KRM20204.1"/>
    </source>
</evidence>
<feature type="binding site" evidence="12">
    <location>
        <position position="226"/>
    </location>
    <ligand>
        <name>Zn(2+)</name>
        <dbReference type="ChEBI" id="CHEBI:29105"/>
        <note>catalytic</note>
    </ligand>
</feature>
<dbReference type="AlphaFoldDB" id="A0A0R1X1F4"/>
<evidence type="ECO:0000256" key="12">
    <source>
        <dbReference type="HAMAP-Rule" id="MF_00188"/>
    </source>
</evidence>
<comment type="subcellular location">
    <subcellularLocation>
        <location evidence="1 12">Cell membrane</location>
        <topology evidence="1 12">Multi-pass membrane protein</topology>
    </subcellularLocation>
</comment>
<evidence type="ECO:0000256" key="7">
    <source>
        <dbReference type="ARBA" id="ARBA00022801"/>
    </source>
</evidence>
<keyword evidence="3 12" id="KW-1003">Cell membrane</keyword>
<dbReference type="GO" id="GO:0008270">
    <property type="term" value="F:zinc ion binding"/>
    <property type="evidence" value="ECO:0007669"/>
    <property type="project" value="UniProtKB-UniRule"/>
</dbReference>
<organism evidence="14 15">
    <name type="scientific">Ligilactobacillus hayakitensis DSM 18933 = JCM 14209</name>
    <dbReference type="NCBI Taxonomy" id="1423755"/>
    <lineage>
        <taxon>Bacteria</taxon>
        <taxon>Bacillati</taxon>
        <taxon>Bacillota</taxon>
        <taxon>Bacilli</taxon>
        <taxon>Lactobacillales</taxon>
        <taxon>Lactobacillaceae</taxon>
        <taxon>Ligilactobacillus</taxon>
    </lineage>
</organism>
<sequence length="303" mass="34168">MLYQQISANKRNTIIVLFLFGLLMVALAGFFGFLFESLKLAFWIFVGSIIYALIAYFYAAGVLMQINDAIELSPTDHPQLFTMIEELCIAAALPMPRVYLIETDCPNAFATGRNPNHASIAVTTGLLNMMEPDELQAVIGHELSHVKNYDTQVTTITSVLAGLISSTGFFFLALGWELMRSRFENFYMQIIFYLLGFLGLFIGLVIICIGIPISKILYFMLSRQREYLADASSVYLTRNPDGMIRALQKLRGDHHVMPRGGALGHELYFNISEVGSWFTNLFSTHPTLDKRISRLLESFSTRQ</sequence>
<feature type="binding site" evidence="12">
    <location>
        <position position="141"/>
    </location>
    <ligand>
        <name>Zn(2+)</name>
        <dbReference type="ChEBI" id="CHEBI:29105"/>
        <note>catalytic</note>
    </ligand>
</feature>
<evidence type="ECO:0000256" key="3">
    <source>
        <dbReference type="ARBA" id="ARBA00022475"/>
    </source>
</evidence>
<keyword evidence="6 12" id="KW-0479">Metal-binding</keyword>
<evidence type="ECO:0000256" key="2">
    <source>
        <dbReference type="ARBA" id="ARBA00009779"/>
    </source>
</evidence>
<comment type="similarity">
    <text evidence="2 12">Belongs to the peptidase M48B family.</text>
</comment>
<evidence type="ECO:0000256" key="11">
    <source>
        <dbReference type="ARBA" id="ARBA00023136"/>
    </source>
</evidence>
<name>A0A0R1X1F4_9LACO</name>
<dbReference type="STRING" id="1423755.FC40_GL000305"/>
<evidence type="ECO:0000256" key="1">
    <source>
        <dbReference type="ARBA" id="ARBA00004651"/>
    </source>
</evidence>
<protein>
    <recommendedName>
        <fullName evidence="12">Protease HtpX homolog</fullName>
        <ecNumber evidence="12">3.4.24.-</ecNumber>
    </recommendedName>
</protein>
<dbReference type="CDD" id="cd07340">
    <property type="entry name" value="M48B_Htpx_like"/>
    <property type="match status" value="1"/>
</dbReference>
<dbReference type="Gene3D" id="3.30.2010.10">
    <property type="entry name" value="Metalloproteases ('zincins'), catalytic domain"/>
    <property type="match status" value="1"/>
</dbReference>
<dbReference type="HAMAP" id="MF_00188">
    <property type="entry name" value="Pept_M48_protease_HtpX"/>
    <property type="match status" value="1"/>
</dbReference>
<evidence type="ECO:0000256" key="6">
    <source>
        <dbReference type="ARBA" id="ARBA00022723"/>
    </source>
</evidence>
<dbReference type="Proteomes" id="UP000051054">
    <property type="component" value="Unassembled WGS sequence"/>
</dbReference>
<dbReference type="PANTHER" id="PTHR43221">
    <property type="entry name" value="PROTEASE HTPX"/>
    <property type="match status" value="1"/>
</dbReference>
<dbReference type="Pfam" id="PF01435">
    <property type="entry name" value="Peptidase_M48"/>
    <property type="match status" value="1"/>
</dbReference>
<dbReference type="eggNOG" id="COG0501">
    <property type="taxonomic scope" value="Bacteria"/>
</dbReference>
<dbReference type="PATRIC" id="fig|1423755.3.peg.333"/>
<dbReference type="InterPro" id="IPR022919">
    <property type="entry name" value="Pept_M48_protease_HtpX"/>
</dbReference>
<feature type="transmembrane region" description="Helical" evidence="12">
    <location>
        <begin position="12"/>
        <end position="34"/>
    </location>
</feature>
<dbReference type="InterPro" id="IPR001915">
    <property type="entry name" value="Peptidase_M48"/>
</dbReference>
<dbReference type="EC" id="3.4.24.-" evidence="12"/>
<comment type="cofactor">
    <cofactor evidence="12">
        <name>Zn(2+)</name>
        <dbReference type="ChEBI" id="CHEBI:29105"/>
    </cofactor>
    <text evidence="12">Binds 1 zinc ion per subunit.</text>
</comment>
<accession>A0A0R1X1F4</accession>
<feature type="transmembrane region" description="Helical" evidence="12">
    <location>
        <begin position="186"/>
        <end position="213"/>
    </location>
</feature>
<evidence type="ECO:0000256" key="4">
    <source>
        <dbReference type="ARBA" id="ARBA00022670"/>
    </source>
</evidence>
<evidence type="ECO:0000313" key="15">
    <source>
        <dbReference type="Proteomes" id="UP000051054"/>
    </source>
</evidence>
<feature type="active site" evidence="12">
    <location>
        <position position="142"/>
    </location>
</feature>
<gene>
    <name evidence="12" type="primary">htpX</name>
    <name evidence="14" type="ORF">FC40_GL000305</name>
</gene>
<comment type="caution">
    <text evidence="14">The sequence shown here is derived from an EMBL/GenBank/DDBJ whole genome shotgun (WGS) entry which is preliminary data.</text>
</comment>
<dbReference type="RefSeq" id="WP_025022924.1">
    <property type="nucleotide sequence ID" value="NZ_AZGD01000009.1"/>
</dbReference>
<evidence type="ECO:0000256" key="8">
    <source>
        <dbReference type="ARBA" id="ARBA00022833"/>
    </source>
</evidence>
<keyword evidence="10 12" id="KW-0482">Metalloprotease</keyword>
<feature type="transmembrane region" description="Helical" evidence="12">
    <location>
        <begin position="153"/>
        <end position="174"/>
    </location>
</feature>
<evidence type="ECO:0000256" key="9">
    <source>
        <dbReference type="ARBA" id="ARBA00022989"/>
    </source>
</evidence>
<reference evidence="14 15" key="1">
    <citation type="journal article" date="2015" name="Genome Announc.">
        <title>Expanding the biotechnology potential of lactobacilli through comparative genomics of 213 strains and associated genera.</title>
        <authorList>
            <person name="Sun Z."/>
            <person name="Harris H.M."/>
            <person name="McCann A."/>
            <person name="Guo C."/>
            <person name="Argimon S."/>
            <person name="Zhang W."/>
            <person name="Yang X."/>
            <person name="Jeffery I.B."/>
            <person name="Cooney J.C."/>
            <person name="Kagawa T.F."/>
            <person name="Liu W."/>
            <person name="Song Y."/>
            <person name="Salvetti E."/>
            <person name="Wrobel A."/>
            <person name="Rasinkangas P."/>
            <person name="Parkhill J."/>
            <person name="Rea M.C."/>
            <person name="O'Sullivan O."/>
            <person name="Ritari J."/>
            <person name="Douillard F.P."/>
            <person name="Paul Ross R."/>
            <person name="Yang R."/>
            <person name="Briner A.E."/>
            <person name="Felis G.E."/>
            <person name="de Vos W.M."/>
            <person name="Barrangou R."/>
            <person name="Klaenhammer T.R."/>
            <person name="Caufield P.W."/>
            <person name="Cui Y."/>
            <person name="Zhang H."/>
            <person name="O'Toole P.W."/>
        </authorList>
    </citation>
    <scope>NUCLEOTIDE SEQUENCE [LARGE SCALE GENOMIC DNA]</scope>
    <source>
        <strain evidence="14 15">DSM 18933</strain>
    </source>
</reference>
<keyword evidence="15" id="KW-1185">Reference proteome</keyword>
<dbReference type="GO" id="GO:0004222">
    <property type="term" value="F:metalloendopeptidase activity"/>
    <property type="evidence" value="ECO:0007669"/>
    <property type="project" value="UniProtKB-UniRule"/>
</dbReference>
<evidence type="ECO:0000256" key="5">
    <source>
        <dbReference type="ARBA" id="ARBA00022692"/>
    </source>
</evidence>
<dbReference type="GO" id="GO:0005886">
    <property type="term" value="C:plasma membrane"/>
    <property type="evidence" value="ECO:0007669"/>
    <property type="project" value="UniProtKB-SubCell"/>
</dbReference>
<dbReference type="PANTHER" id="PTHR43221:SF1">
    <property type="entry name" value="PROTEASE HTPX"/>
    <property type="match status" value="1"/>
</dbReference>
<feature type="domain" description="Peptidase M48" evidence="13">
    <location>
        <begin position="77"/>
        <end position="297"/>
    </location>
</feature>
<dbReference type="GO" id="GO:0006508">
    <property type="term" value="P:proteolysis"/>
    <property type="evidence" value="ECO:0007669"/>
    <property type="project" value="UniProtKB-KW"/>
</dbReference>
<evidence type="ECO:0000256" key="10">
    <source>
        <dbReference type="ARBA" id="ARBA00023049"/>
    </source>
</evidence>
<keyword evidence="8 12" id="KW-0862">Zinc</keyword>